<protein>
    <submittedName>
        <fullName evidence="11">ABC transporter G family member 23 isoform X2</fullName>
    </submittedName>
</protein>
<dbReference type="PROSITE" id="PS00211">
    <property type="entry name" value="ABC_TRANSPORTER_1"/>
    <property type="match status" value="1"/>
</dbReference>
<dbReference type="PROSITE" id="PS51012">
    <property type="entry name" value="ABC_TM2"/>
    <property type="match status" value="1"/>
</dbReference>
<evidence type="ECO:0000256" key="4">
    <source>
        <dbReference type="ARBA" id="ARBA00022840"/>
    </source>
</evidence>
<proteinExistence type="predicted"/>
<dbReference type="InterPro" id="IPR003439">
    <property type="entry name" value="ABC_transporter-like_ATP-bd"/>
</dbReference>
<feature type="transmembrane region" description="Helical" evidence="8">
    <location>
        <begin position="780"/>
        <end position="801"/>
    </location>
</feature>
<feature type="region of interest" description="Disordered" evidence="7">
    <location>
        <begin position="1"/>
        <end position="34"/>
    </location>
</feature>
<evidence type="ECO:0000313" key="12">
    <source>
        <dbReference type="Proteomes" id="UP001607302"/>
    </source>
</evidence>
<keyword evidence="3" id="KW-0547">Nucleotide-binding</keyword>
<feature type="transmembrane region" description="Helical" evidence="8">
    <location>
        <begin position="715"/>
        <end position="743"/>
    </location>
</feature>
<dbReference type="Proteomes" id="UP001607302">
    <property type="component" value="Unassembled WGS sequence"/>
</dbReference>
<keyword evidence="4" id="KW-0067">ATP-binding</keyword>
<evidence type="ECO:0000256" key="1">
    <source>
        <dbReference type="ARBA" id="ARBA00004141"/>
    </source>
</evidence>
<dbReference type="AlphaFoldDB" id="A0ABD2A7B1"/>
<dbReference type="Pfam" id="PF00005">
    <property type="entry name" value="ABC_tran"/>
    <property type="match status" value="1"/>
</dbReference>
<organism evidence="11 12">
    <name type="scientific">Vespula squamosa</name>
    <name type="common">Southern yellow jacket</name>
    <name type="synonym">Wasp</name>
    <dbReference type="NCBI Taxonomy" id="30214"/>
    <lineage>
        <taxon>Eukaryota</taxon>
        <taxon>Metazoa</taxon>
        <taxon>Ecdysozoa</taxon>
        <taxon>Arthropoda</taxon>
        <taxon>Hexapoda</taxon>
        <taxon>Insecta</taxon>
        <taxon>Pterygota</taxon>
        <taxon>Neoptera</taxon>
        <taxon>Endopterygota</taxon>
        <taxon>Hymenoptera</taxon>
        <taxon>Apocrita</taxon>
        <taxon>Aculeata</taxon>
        <taxon>Vespoidea</taxon>
        <taxon>Vespidae</taxon>
        <taxon>Vespinae</taxon>
        <taxon>Vespula</taxon>
    </lineage>
</organism>
<evidence type="ECO:0000313" key="11">
    <source>
        <dbReference type="EMBL" id="KAL2716523.1"/>
    </source>
</evidence>
<dbReference type="InterPro" id="IPR003593">
    <property type="entry name" value="AAA+_ATPase"/>
</dbReference>
<dbReference type="CDD" id="cd03230">
    <property type="entry name" value="ABC_DR_subfamily_A"/>
    <property type="match status" value="1"/>
</dbReference>
<dbReference type="InterPro" id="IPR017871">
    <property type="entry name" value="ABC_transporter-like_CS"/>
</dbReference>
<dbReference type="GO" id="GO:0005524">
    <property type="term" value="F:ATP binding"/>
    <property type="evidence" value="ECO:0007669"/>
    <property type="project" value="UniProtKB-KW"/>
</dbReference>
<evidence type="ECO:0000256" key="2">
    <source>
        <dbReference type="ARBA" id="ARBA00022692"/>
    </source>
</evidence>
<keyword evidence="5 8" id="KW-1133">Transmembrane helix</keyword>
<dbReference type="PANTHER" id="PTHR43038:SF3">
    <property type="entry name" value="ABC TRANSPORTER G FAMILY MEMBER 20 ISOFORM X1"/>
    <property type="match status" value="1"/>
</dbReference>
<evidence type="ECO:0000256" key="8">
    <source>
        <dbReference type="SAM" id="Phobius"/>
    </source>
</evidence>
<name>A0ABD2A7B1_VESSQ</name>
<dbReference type="PANTHER" id="PTHR43038">
    <property type="entry name" value="ATP-BINDING CASSETTE, SUB-FAMILY H, MEMBER 1"/>
    <property type="match status" value="1"/>
</dbReference>
<evidence type="ECO:0000259" key="9">
    <source>
        <dbReference type="PROSITE" id="PS50893"/>
    </source>
</evidence>
<dbReference type="EMBL" id="JAUDFV010000154">
    <property type="protein sequence ID" value="KAL2716523.1"/>
    <property type="molecule type" value="Genomic_DNA"/>
</dbReference>
<keyword evidence="6 8" id="KW-0472">Membrane</keyword>
<dbReference type="SUPFAM" id="SSF52540">
    <property type="entry name" value="P-loop containing nucleoside triphosphate hydrolases"/>
    <property type="match status" value="1"/>
</dbReference>
<feature type="transmembrane region" description="Helical" evidence="8">
    <location>
        <begin position="486"/>
        <end position="508"/>
    </location>
</feature>
<gene>
    <name evidence="11" type="ORF">V1478_014199</name>
</gene>
<dbReference type="InterPro" id="IPR047817">
    <property type="entry name" value="ABC2_TM_bact-type"/>
</dbReference>
<dbReference type="Gene3D" id="3.40.50.300">
    <property type="entry name" value="P-loop containing nucleotide triphosphate hydrolases"/>
    <property type="match status" value="1"/>
</dbReference>
<dbReference type="GO" id="GO:0016020">
    <property type="term" value="C:membrane"/>
    <property type="evidence" value="ECO:0007669"/>
    <property type="project" value="UniProtKB-SubCell"/>
</dbReference>
<feature type="transmembrane region" description="Helical" evidence="8">
    <location>
        <begin position="749"/>
        <end position="773"/>
    </location>
</feature>
<dbReference type="PROSITE" id="PS50893">
    <property type="entry name" value="ABC_TRANSPORTER_2"/>
    <property type="match status" value="1"/>
</dbReference>
<keyword evidence="12" id="KW-1185">Reference proteome</keyword>
<evidence type="ECO:0000259" key="10">
    <source>
        <dbReference type="PROSITE" id="PS51012"/>
    </source>
</evidence>
<dbReference type="SMART" id="SM00382">
    <property type="entry name" value="AAA"/>
    <property type="match status" value="1"/>
</dbReference>
<keyword evidence="2 8" id="KW-0812">Transmembrane</keyword>
<comment type="caution">
    <text evidence="11">The sequence shown here is derived from an EMBL/GenBank/DDBJ whole genome shotgun (WGS) entry which is preliminary data.</text>
</comment>
<feature type="compositionally biased region" description="Basic and acidic residues" evidence="7">
    <location>
        <begin position="1"/>
        <end position="10"/>
    </location>
</feature>
<feature type="compositionally biased region" description="Acidic residues" evidence="7">
    <location>
        <begin position="11"/>
        <end position="32"/>
    </location>
</feature>
<feature type="domain" description="ABC transporter" evidence="9">
    <location>
        <begin position="135"/>
        <end position="369"/>
    </location>
</feature>
<reference evidence="11 12" key="1">
    <citation type="journal article" date="2024" name="Ann. Entomol. Soc. Am.">
        <title>Genomic analyses of the southern and eastern yellowjacket wasps (Hymenoptera: Vespidae) reveal evolutionary signatures of social life.</title>
        <authorList>
            <person name="Catto M.A."/>
            <person name="Caine P.B."/>
            <person name="Orr S.E."/>
            <person name="Hunt B.G."/>
            <person name="Goodisman M.A.D."/>
        </authorList>
    </citation>
    <scope>NUCLEOTIDE SEQUENCE [LARGE SCALE GENOMIC DNA]</scope>
    <source>
        <strain evidence="11">233</strain>
        <tissue evidence="11">Head and thorax</tissue>
    </source>
</reference>
<dbReference type="InterPro" id="IPR027417">
    <property type="entry name" value="P-loop_NTPase"/>
</dbReference>
<dbReference type="Pfam" id="PF12698">
    <property type="entry name" value="ABC2_membrane_3"/>
    <property type="match status" value="1"/>
</dbReference>
<evidence type="ECO:0000256" key="5">
    <source>
        <dbReference type="ARBA" id="ARBA00022989"/>
    </source>
</evidence>
<accession>A0ABD2A7B1</accession>
<feature type="transmembrane region" description="Helical" evidence="8">
    <location>
        <begin position="839"/>
        <end position="861"/>
    </location>
</feature>
<feature type="domain" description="ABC transmembrane type-2" evidence="10">
    <location>
        <begin position="635"/>
        <end position="864"/>
    </location>
</feature>
<evidence type="ECO:0000256" key="6">
    <source>
        <dbReference type="ARBA" id="ARBA00023136"/>
    </source>
</evidence>
<comment type="subcellular location">
    <subcellularLocation>
        <location evidence="1">Membrane</location>
        <topology evidence="1">Multi-pass membrane protein</topology>
    </subcellularLocation>
</comment>
<evidence type="ECO:0000256" key="7">
    <source>
        <dbReference type="SAM" id="MobiDB-lite"/>
    </source>
</evidence>
<feature type="transmembrane region" description="Helical" evidence="8">
    <location>
        <begin position="670"/>
        <end position="694"/>
    </location>
</feature>
<sequence>MALKGFHKEIIDDDNDDDDNDDDDDDDDDDDGVVVRLRTNDVKDQERNTLSRRYKGKCKCLPSVHAKVLSNTVSIFSQRGDSTADGGGGIINPNFSMNVIQNNTESNVDLTMVTTNPVLATPGLNSAAWNRQQAVSVRHAFKTYGSSKNPNHVIQNLSMTVAKGSIYGLLGASGCGKTTLLSCIVGQRRLNSGEIWVLGGKPGTKGSGVPGKRVGYMPQEIALYGEFTIRETMLYFGWIFGMDTAEIVDRLRFLLQFLDLPSQNRLVKNLSGGQQRRVSFAVALMHDPELLILDEPTVGVDPLLRQSIWNHLVQITKDGNKTVIITTHYIEEARQAHTIGLMRSGRLLAEESPRALLTMYNCTSLEDVFLKLSRRQGQYAQPATELNISNNISLASLNWGKKEEPVYVTEESGVVGLNFYQSKEVLIHDSTNGVGNHYDLTNKPLHGSKADSTLECSNFSDCYNITSVGKIRALLQKNFLRMWRNIGVMLFIFALPVMQVILFCLAIGRDPTGLQLAIVNHEVFFENMTCPVSEGCDFSLLSCRYLKFLNNETIIKNYYPDPEAAQDAVRNGEAWGMLYFTENFTDALVARMVLGRDADDETLDQSEIRVWLDMSNQQVGLMLMRDLQYSYRDFAKDLLVACEENSKLADVPIQFKDPIYGSNEPSFTDFVAPGVILTIVFFLAVALTSSALIIERMEGLLDRSWVAGVTPGEILFSHVVTQFVVMCGQTALVLIFMILVFRVECKGEIGWVIILTILQGLCGMCFGFVISAICELERNAIQLALGSFYPTLLLSGVIWPIEGMPTVLRYVSQGLPLTMATTALRSMLTRGWSISEPDVYNGFISTIVWIVVFLTISMLVLKFKHK</sequence>
<dbReference type="InterPro" id="IPR013525">
    <property type="entry name" value="ABC2_TM"/>
</dbReference>
<evidence type="ECO:0000256" key="3">
    <source>
        <dbReference type="ARBA" id="ARBA00022741"/>
    </source>
</evidence>